<evidence type="ECO:0000259" key="2">
    <source>
        <dbReference type="SMART" id="SM00834"/>
    </source>
</evidence>
<dbReference type="SMART" id="SM00834">
    <property type="entry name" value="CxxC_CXXC_SSSS"/>
    <property type="match status" value="1"/>
</dbReference>
<dbReference type="Pfam" id="PF09723">
    <property type="entry name" value="Zn_ribbon_8"/>
    <property type="match status" value="1"/>
</dbReference>
<dbReference type="AlphaFoldDB" id="A0A382G9L1"/>
<feature type="domain" description="Putative regulatory protein FmdB zinc ribbon" evidence="2">
    <location>
        <begin position="18"/>
        <end position="58"/>
    </location>
</feature>
<organism evidence="3">
    <name type="scientific">marine metagenome</name>
    <dbReference type="NCBI Taxonomy" id="408172"/>
    <lineage>
        <taxon>unclassified sequences</taxon>
        <taxon>metagenomes</taxon>
        <taxon>ecological metagenomes</taxon>
    </lineage>
</organism>
<evidence type="ECO:0000313" key="3">
    <source>
        <dbReference type="EMBL" id="SVB71928.1"/>
    </source>
</evidence>
<dbReference type="NCBIfam" id="TIGR02605">
    <property type="entry name" value="CxxC_CxxC_SSSS"/>
    <property type="match status" value="1"/>
</dbReference>
<name>A0A382G9L1_9ZZZZ</name>
<gene>
    <name evidence="3" type="ORF">METZ01_LOCUS224782</name>
</gene>
<proteinExistence type="predicted"/>
<dbReference type="EMBL" id="UINC01054342">
    <property type="protein sequence ID" value="SVB71928.1"/>
    <property type="molecule type" value="Genomic_DNA"/>
</dbReference>
<feature type="non-terminal residue" evidence="3">
    <location>
        <position position="1"/>
    </location>
</feature>
<accession>A0A382G9L1</accession>
<reference evidence="3" key="1">
    <citation type="submission" date="2018-05" db="EMBL/GenBank/DDBJ databases">
        <authorList>
            <person name="Lanie J.A."/>
            <person name="Ng W.-L."/>
            <person name="Kazmierczak K.M."/>
            <person name="Andrzejewski T.M."/>
            <person name="Davidsen T.M."/>
            <person name="Wayne K.J."/>
            <person name="Tettelin H."/>
            <person name="Glass J.I."/>
            <person name="Rusch D."/>
            <person name="Podicherti R."/>
            <person name="Tsui H.-C.T."/>
            <person name="Winkler M.E."/>
        </authorList>
    </citation>
    <scope>NUCLEOTIDE SEQUENCE</scope>
</reference>
<sequence length="131" mass="14869">GGSGWRRSRPAGRFWLTMPTYVYRCSECFVQYERTQSIADNPDEICQECGETVKRILQAPALSAAAAPSRMNKVPPPQADPSWEKGVSGEHRRDGSFVPYVDTEGNRIGVKKFADNRTKYERILRERNQST</sequence>
<feature type="region of interest" description="Disordered" evidence="1">
    <location>
        <begin position="64"/>
        <end position="100"/>
    </location>
</feature>
<protein>
    <recommendedName>
        <fullName evidence="2">Putative regulatory protein FmdB zinc ribbon domain-containing protein</fullName>
    </recommendedName>
</protein>
<dbReference type="InterPro" id="IPR013429">
    <property type="entry name" value="Regulatory_FmdB_Zinc_ribbon"/>
</dbReference>
<evidence type="ECO:0000256" key="1">
    <source>
        <dbReference type="SAM" id="MobiDB-lite"/>
    </source>
</evidence>